<accession>A0A1A9MXB3</accession>
<evidence type="ECO:0000313" key="4">
    <source>
        <dbReference type="Proteomes" id="UP000077961"/>
    </source>
</evidence>
<keyword evidence="1" id="KW-0472">Membrane</keyword>
<evidence type="ECO:0000313" key="5">
    <source>
        <dbReference type="Proteomes" id="UP000078116"/>
    </source>
</evidence>
<keyword evidence="4" id="KW-1185">Reference proteome</keyword>
<organism evidence="2 5">
    <name type="scientific">Paraburkholderia ginsengiterrae</name>
    <dbReference type="NCBI Taxonomy" id="1462993"/>
    <lineage>
        <taxon>Bacteria</taxon>
        <taxon>Pseudomonadati</taxon>
        <taxon>Pseudomonadota</taxon>
        <taxon>Betaproteobacteria</taxon>
        <taxon>Burkholderiales</taxon>
        <taxon>Burkholderiaceae</taxon>
        <taxon>Paraburkholderia</taxon>
    </lineage>
</organism>
<dbReference type="AlphaFoldDB" id="A0A1A9MXB3"/>
<feature type="transmembrane region" description="Helical" evidence="1">
    <location>
        <begin position="249"/>
        <end position="272"/>
    </location>
</feature>
<name>A0A1A9MXB3_9BURK</name>
<evidence type="ECO:0000313" key="2">
    <source>
        <dbReference type="EMBL" id="OAJ52031.1"/>
    </source>
</evidence>
<keyword evidence="1" id="KW-0812">Transmembrane</keyword>
<feature type="transmembrane region" description="Helical" evidence="1">
    <location>
        <begin position="219"/>
        <end position="243"/>
    </location>
</feature>
<dbReference type="OrthoDB" id="8912424at2"/>
<gene>
    <name evidence="3" type="ORF">A6V36_18025</name>
    <name evidence="2" type="ORF">A6V37_10205</name>
</gene>
<keyword evidence="1" id="KW-1133">Transmembrane helix</keyword>
<dbReference type="Proteomes" id="UP000078116">
    <property type="component" value="Unassembled WGS sequence"/>
</dbReference>
<reference evidence="4 5" key="1">
    <citation type="submission" date="2016-04" db="EMBL/GenBank/DDBJ databases">
        <title>Reclassification of Paraburkholderia panaciterrae (Farh et al. 2015) Dobritsa &amp; Samadpour 2016 as a later homotypic synonym of Paraburkholderia ginsengiterrae (Farh et al. 2015) Dobritsa &amp; Samadpour 2016.</title>
        <authorList>
            <person name="Dobritsa A.P."/>
            <person name="Kutumbaka K."/>
            <person name="Samadpour M."/>
        </authorList>
    </citation>
    <scope>NUCLEOTIDE SEQUENCE [LARGE SCALE GENOMIC DNA]</scope>
    <source>
        <strain evidence="2 5">DCY85</strain>
        <strain evidence="3 4">DCY85-1</strain>
    </source>
</reference>
<sequence length="357" mass="40253">MQPYRPEIRKPLGEADFEQLCANVYGAVFKDPLPSINGRSGQSQHGIDVLVRTRSERAVAIQCKRYDLKALTPEVLEEDIRKLDASTWDVGTLIFATTAERDTHLLQWTEELSSQRMAESKFAVQVEFWGDICNHICAHDSLRQQYAPTPDSITLAAFRDAQQRSDKTASRITSLIETLVEAQNGRRKNEEIYDEHGRMFVNAKRSYVLNRPIVNSQKLGPYAILLCITGMGIWFTCGTPFILHHPPYWFGFLGGLSMMMAGVMLIIVCYALRQRMPTLASPFDRGLLFEADARGDVYLTRIFASCPKCGSSMRYKFVGPLKGPLEPRLVCPRFDRAHSSVFDFTSMPDAGSDLPGR</sequence>
<evidence type="ECO:0000313" key="3">
    <source>
        <dbReference type="EMBL" id="OAJ63392.1"/>
    </source>
</evidence>
<proteinExistence type="predicted"/>
<dbReference type="EMBL" id="LXKA01000382">
    <property type="protein sequence ID" value="OAJ52031.1"/>
    <property type="molecule type" value="Genomic_DNA"/>
</dbReference>
<protein>
    <submittedName>
        <fullName evidence="2">Uncharacterized protein</fullName>
    </submittedName>
</protein>
<dbReference type="Proteomes" id="UP000077961">
    <property type="component" value="Unassembled WGS sequence"/>
</dbReference>
<evidence type="ECO:0000256" key="1">
    <source>
        <dbReference type="SAM" id="Phobius"/>
    </source>
</evidence>
<dbReference type="STRING" id="1462993.A6V36_18025"/>
<dbReference type="RefSeq" id="WP_064265058.1">
    <property type="nucleotide sequence ID" value="NZ_LXJZ01000020.1"/>
</dbReference>
<comment type="caution">
    <text evidence="2">The sequence shown here is derived from an EMBL/GenBank/DDBJ whole genome shotgun (WGS) entry which is preliminary data.</text>
</comment>
<dbReference type="EMBL" id="LXJZ01000020">
    <property type="protein sequence ID" value="OAJ63392.1"/>
    <property type="molecule type" value="Genomic_DNA"/>
</dbReference>